<feature type="domain" description="G-protein coupled receptors family 1 profile" evidence="6">
    <location>
        <begin position="26"/>
        <end position="287"/>
    </location>
</feature>
<keyword evidence="8" id="KW-1185">Reference proteome</keyword>
<feature type="transmembrane region" description="Helical" evidence="5">
    <location>
        <begin position="127"/>
        <end position="148"/>
    </location>
</feature>
<evidence type="ECO:0000313" key="8">
    <source>
        <dbReference type="Proteomes" id="UP000507470"/>
    </source>
</evidence>
<feature type="transmembrane region" description="Helical" evidence="5">
    <location>
        <begin position="184"/>
        <end position="209"/>
    </location>
</feature>
<dbReference type="GO" id="GO:0016020">
    <property type="term" value="C:membrane"/>
    <property type="evidence" value="ECO:0007669"/>
    <property type="project" value="UniProtKB-SubCell"/>
</dbReference>
<keyword evidence="2 5" id="KW-0812">Transmembrane</keyword>
<dbReference type="PANTHER" id="PTHR47023:SF1">
    <property type="entry name" value="SEX PEPTIDE RECEPTOR"/>
    <property type="match status" value="1"/>
</dbReference>
<keyword evidence="3 5" id="KW-1133">Transmembrane helix</keyword>
<accession>A0A6J8DVU7</accession>
<keyword evidence="4 5" id="KW-0472">Membrane</keyword>
<evidence type="ECO:0000259" key="6">
    <source>
        <dbReference type="PROSITE" id="PS50262"/>
    </source>
</evidence>
<dbReference type="InterPro" id="IPR053071">
    <property type="entry name" value="GPCR1-related_rcpt"/>
</dbReference>
<reference evidence="7 8" key="1">
    <citation type="submission" date="2020-06" db="EMBL/GenBank/DDBJ databases">
        <authorList>
            <person name="Li R."/>
            <person name="Bekaert M."/>
        </authorList>
    </citation>
    <scope>NUCLEOTIDE SEQUENCE [LARGE SCALE GENOMIC DNA]</scope>
    <source>
        <strain evidence="8">wild</strain>
    </source>
</reference>
<dbReference type="PANTHER" id="PTHR47023">
    <property type="entry name" value="SEX PEPTIDE RECEPTOR"/>
    <property type="match status" value="1"/>
</dbReference>
<feature type="transmembrane region" description="Helical" evidence="5">
    <location>
        <begin position="230"/>
        <end position="252"/>
    </location>
</feature>
<proteinExistence type="predicted"/>
<protein>
    <recommendedName>
        <fullName evidence="6">G-protein coupled receptors family 1 profile domain-containing protein</fullName>
    </recommendedName>
</protein>
<sequence>MYFKLDVQSLESIIVTTGLFGIILITNVFVVTIWLSRNIRTPISVLLSIIAIYDTLAMMSGLVRMISSYIFGNWPHVTGCYVDIISFVLALLFHSLSILSTTFLAIQRAVVCAFPFTGPRLCGTKTTAFFVVVSFAAMMTFCIPLVLFRDVQSIIKLSTNNVSAMYCSLDNIVPFKEMWKIYSILRFVTLHLTPACLITICMAICLLTINRRQMVSNQSSNRQIKARTTVMLVLVMFIFVLGELPTTVLMYYPSFLPKQPAWIKTSMGIWFCNTTLNVSYMMNIWVYIAMSKQFRDQLKEKFTVCTINSDQGKTSNTNSQIINAESNIPPE</sequence>
<dbReference type="InterPro" id="IPR017452">
    <property type="entry name" value="GPCR_Rhodpsn_7TM"/>
</dbReference>
<evidence type="ECO:0000256" key="3">
    <source>
        <dbReference type="ARBA" id="ARBA00022989"/>
    </source>
</evidence>
<dbReference type="Pfam" id="PF00001">
    <property type="entry name" value="7tm_1"/>
    <property type="match status" value="1"/>
</dbReference>
<feature type="transmembrane region" description="Helical" evidence="5">
    <location>
        <begin position="47"/>
        <end position="72"/>
    </location>
</feature>
<gene>
    <name evidence="7" type="ORF">MCOR_44515</name>
</gene>
<feature type="transmembrane region" description="Helical" evidence="5">
    <location>
        <begin position="12"/>
        <end position="35"/>
    </location>
</feature>
<dbReference type="SUPFAM" id="SSF81321">
    <property type="entry name" value="Family A G protein-coupled receptor-like"/>
    <property type="match status" value="1"/>
</dbReference>
<name>A0A6J8DVU7_MYTCO</name>
<evidence type="ECO:0000313" key="7">
    <source>
        <dbReference type="EMBL" id="CAC5411424.1"/>
    </source>
</evidence>
<evidence type="ECO:0000256" key="4">
    <source>
        <dbReference type="ARBA" id="ARBA00023136"/>
    </source>
</evidence>
<dbReference type="PROSITE" id="PS50262">
    <property type="entry name" value="G_PROTEIN_RECEP_F1_2"/>
    <property type="match status" value="1"/>
</dbReference>
<dbReference type="Gene3D" id="1.20.1070.10">
    <property type="entry name" value="Rhodopsin 7-helix transmembrane proteins"/>
    <property type="match status" value="1"/>
</dbReference>
<dbReference type="AlphaFoldDB" id="A0A6J8DVU7"/>
<dbReference type="OrthoDB" id="5962323at2759"/>
<comment type="subcellular location">
    <subcellularLocation>
        <location evidence="1">Membrane</location>
    </subcellularLocation>
</comment>
<dbReference type="GO" id="GO:0004930">
    <property type="term" value="F:G protein-coupled receptor activity"/>
    <property type="evidence" value="ECO:0007669"/>
    <property type="project" value="InterPro"/>
</dbReference>
<feature type="transmembrane region" description="Helical" evidence="5">
    <location>
        <begin position="84"/>
        <end position="106"/>
    </location>
</feature>
<evidence type="ECO:0000256" key="2">
    <source>
        <dbReference type="ARBA" id="ARBA00022692"/>
    </source>
</evidence>
<evidence type="ECO:0000256" key="5">
    <source>
        <dbReference type="SAM" id="Phobius"/>
    </source>
</evidence>
<dbReference type="InterPro" id="IPR000276">
    <property type="entry name" value="GPCR_Rhodpsn"/>
</dbReference>
<feature type="transmembrane region" description="Helical" evidence="5">
    <location>
        <begin position="267"/>
        <end position="289"/>
    </location>
</feature>
<evidence type="ECO:0000256" key="1">
    <source>
        <dbReference type="ARBA" id="ARBA00004370"/>
    </source>
</evidence>
<dbReference type="EMBL" id="CACVKT020007845">
    <property type="protein sequence ID" value="CAC5411424.1"/>
    <property type="molecule type" value="Genomic_DNA"/>
</dbReference>
<dbReference type="Proteomes" id="UP000507470">
    <property type="component" value="Unassembled WGS sequence"/>
</dbReference>
<organism evidence="7 8">
    <name type="scientific">Mytilus coruscus</name>
    <name type="common">Sea mussel</name>
    <dbReference type="NCBI Taxonomy" id="42192"/>
    <lineage>
        <taxon>Eukaryota</taxon>
        <taxon>Metazoa</taxon>
        <taxon>Spiralia</taxon>
        <taxon>Lophotrochozoa</taxon>
        <taxon>Mollusca</taxon>
        <taxon>Bivalvia</taxon>
        <taxon>Autobranchia</taxon>
        <taxon>Pteriomorphia</taxon>
        <taxon>Mytilida</taxon>
        <taxon>Mytiloidea</taxon>
        <taxon>Mytilidae</taxon>
        <taxon>Mytilinae</taxon>
        <taxon>Mytilus</taxon>
    </lineage>
</organism>